<dbReference type="EMBL" id="AP004837">
    <property type="protein sequence ID" value="BAD21862.1"/>
    <property type="molecule type" value="Genomic_DNA"/>
</dbReference>
<dbReference type="AlphaFoldDB" id="Q6K7I7"/>
<evidence type="ECO:0000313" key="2">
    <source>
        <dbReference type="Proteomes" id="UP000000763"/>
    </source>
</evidence>
<accession>Q6K7I7</accession>
<dbReference type="Proteomes" id="UP000000763">
    <property type="component" value="Chromosome 2"/>
</dbReference>
<proteinExistence type="predicted"/>
<reference evidence="2" key="1">
    <citation type="journal article" date="2005" name="Nature">
        <title>The map-based sequence of the rice genome.</title>
        <authorList>
            <consortium name="International rice genome sequencing project (IRGSP)"/>
            <person name="Matsumoto T."/>
            <person name="Wu J."/>
            <person name="Kanamori H."/>
            <person name="Katayose Y."/>
            <person name="Fujisawa M."/>
            <person name="Namiki N."/>
            <person name="Mizuno H."/>
            <person name="Yamamoto K."/>
            <person name="Antonio B.A."/>
            <person name="Baba T."/>
            <person name="Sakata K."/>
            <person name="Nagamura Y."/>
            <person name="Aoki H."/>
            <person name="Arikawa K."/>
            <person name="Arita K."/>
            <person name="Bito T."/>
            <person name="Chiden Y."/>
            <person name="Fujitsuka N."/>
            <person name="Fukunaka R."/>
            <person name="Hamada M."/>
            <person name="Harada C."/>
            <person name="Hayashi A."/>
            <person name="Hijishita S."/>
            <person name="Honda M."/>
            <person name="Hosokawa S."/>
            <person name="Ichikawa Y."/>
            <person name="Idonuma A."/>
            <person name="Iijima M."/>
            <person name="Ikeda M."/>
            <person name="Ikeno M."/>
            <person name="Ito K."/>
            <person name="Ito S."/>
            <person name="Ito T."/>
            <person name="Ito Y."/>
            <person name="Ito Y."/>
            <person name="Iwabuchi A."/>
            <person name="Kamiya K."/>
            <person name="Karasawa W."/>
            <person name="Kurita K."/>
            <person name="Katagiri S."/>
            <person name="Kikuta A."/>
            <person name="Kobayashi H."/>
            <person name="Kobayashi N."/>
            <person name="Machita K."/>
            <person name="Maehara T."/>
            <person name="Masukawa M."/>
            <person name="Mizubayashi T."/>
            <person name="Mukai Y."/>
            <person name="Nagasaki H."/>
            <person name="Nagata Y."/>
            <person name="Naito S."/>
            <person name="Nakashima M."/>
            <person name="Nakama Y."/>
            <person name="Nakamichi Y."/>
            <person name="Nakamura M."/>
            <person name="Meguro A."/>
            <person name="Negishi M."/>
            <person name="Ohta I."/>
            <person name="Ohta T."/>
            <person name="Okamoto M."/>
            <person name="Ono N."/>
            <person name="Saji S."/>
            <person name="Sakaguchi M."/>
            <person name="Sakai K."/>
            <person name="Shibata M."/>
            <person name="Shimokawa T."/>
            <person name="Song J."/>
            <person name="Takazaki Y."/>
            <person name="Terasawa K."/>
            <person name="Tsugane M."/>
            <person name="Tsuji K."/>
            <person name="Ueda S."/>
            <person name="Waki K."/>
            <person name="Yamagata H."/>
            <person name="Yamamoto M."/>
            <person name="Yamamoto S."/>
            <person name="Yamane H."/>
            <person name="Yoshiki S."/>
            <person name="Yoshihara R."/>
            <person name="Yukawa K."/>
            <person name="Zhong H."/>
            <person name="Yano M."/>
            <person name="Yuan Q."/>
            <person name="Ouyang S."/>
            <person name="Liu J."/>
            <person name="Jones K.M."/>
            <person name="Gansberger K."/>
            <person name="Moffat K."/>
            <person name="Hill J."/>
            <person name="Bera J."/>
            <person name="Fadrosh D."/>
            <person name="Jin S."/>
            <person name="Johri S."/>
            <person name="Kim M."/>
            <person name="Overton L."/>
            <person name="Reardon M."/>
            <person name="Tsitrin T."/>
            <person name="Vuong H."/>
            <person name="Weaver B."/>
            <person name="Ciecko A."/>
            <person name="Tallon L."/>
            <person name="Jackson J."/>
            <person name="Pai G."/>
            <person name="Aken S.V."/>
            <person name="Utterback T."/>
            <person name="Reidmuller S."/>
            <person name="Feldblyum T."/>
            <person name="Hsiao J."/>
            <person name="Zismann V."/>
            <person name="Iobst S."/>
            <person name="de Vazeille A.R."/>
            <person name="Buell C.R."/>
            <person name="Ying K."/>
            <person name="Li Y."/>
            <person name="Lu T."/>
            <person name="Huang Y."/>
            <person name="Zhao Q."/>
            <person name="Feng Q."/>
            <person name="Zhang L."/>
            <person name="Zhu J."/>
            <person name="Weng Q."/>
            <person name="Mu J."/>
            <person name="Lu Y."/>
            <person name="Fan D."/>
            <person name="Liu Y."/>
            <person name="Guan J."/>
            <person name="Zhang Y."/>
            <person name="Yu S."/>
            <person name="Liu X."/>
            <person name="Zhang Y."/>
            <person name="Hong G."/>
            <person name="Han B."/>
            <person name="Choisne N."/>
            <person name="Demange N."/>
            <person name="Orjeda G."/>
            <person name="Samain S."/>
            <person name="Cattolico L."/>
            <person name="Pelletier E."/>
            <person name="Couloux A."/>
            <person name="Segurens B."/>
            <person name="Wincker P."/>
            <person name="D'Hont A."/>
            <person name="Scarpelli C."/>
            <person name="Weissenbach J."/>
            <person name="Salanoubat M."/>
            <person name="Quetier F."/>
            <person name="Yu Y."/>
            <person name="Kim H.R."/>
            <person name="Rambo T."/>
            <person name="Currie J."/>
            <person name="Collura K."/>
            <person name="Luo M."/>
            <person name="Yang T."/>
            <person name="Ammiraju J.S.S."/>
            <person name="Engler F."/>
            <person name="Soderlund C."/>
            <person name="Wing R.A."/>
            <person name="Palmer L.E."/>
            <person name="de la Bastide M."/>
            <person name="Spiegel L."/>
            <person name="Nascimento L."/>
            <person name="Zutavern T."/>
            <person name="O'Shaughnessy A."/>
            <person name="Dike S."/>
            <person name="Dedhia N."/>
            <person name="Preston R."/>
            <person name="Balija V."/>
            <person name="McCombie W.R."/>
            <person name="Chow T."/>
            <person name="Chen H."/>
            <person name="Chung M."/>
            <person name="Chen C."/>
            <person name="Shaw J."/>
            <person name="Wu H."/>
            <person name="Hsiao K."/>
            <person name="Chao Y."/>
            <person name="Chu M."/>
            <person name="Cheng C."/>
            <person name="Hour A."/>
            <person name="Lee P."/>
            <person name="Lin S."/>
            <person name="Lin Y."/>
            <person name="Liou J."/>
            <person name="Liu S."/>
            <person name="Hsing Y."/>
            <person name="Raghuvanshi S."/>
            <person name="Mohanty A."/>
            <person name="Bharti A.K."/>
            <person name="Gaur A."/>
            <person name="Gupta V."/>
            <person name="Kumar D."/>
            <person name="Ravi V."/>
            <person name="Vij S."/>
            <person name="Kapur A."/>
            <person name="Khurana P."/>
            <person name="Khurana P."/>
            <person name="Khurana J.P."/>
            <person name="Tyagi A.K."/>
            <person name="Gaikwad K."/>
            <person name="Singh A."/>
            <person name="Dalal V."/>
            <person name="Srivastava S."/>
            <person name="Dixit A."/>
            <person name="Pal A.K."/>
            <person name="Ghazi I.A."/>
            <person name="Yadav M."/>
            <person name="Pandit A."/>
            <person name="Bhargava A."/>
            <person name="Sureshbabu K."/>
            <person name="Batra K."/>
            <person name="Sharma T.R."/>
            <person name="Mohapatra T."/>
            <person name="Singh N.K."/>
            <person name="Messing J."/>
            <person name="Nelson A.B."/>
            <person name="Fuks G."/>
            <person name="Kavchok S."/>
            <person name="Keizer G."/>
            <person name="Linton E."/>
            <person name="Llaca V."/>
            <person name="Song R."/>
            <person name="Tanyolac B."/>
            <person name="Young S."/>
            <person name="Ho-Il K."/>
            <person name="Hahn J.H."/>
            <person name="Sangsakoo G."/>
            <person name="Vanavichit A."/>
            <person name="de Mattos Luiz.A.T."/>
            <person name="Zimmer P.D."/>
            <person name="Malone G."/>
            <person name="Dellagostin O."/>
            <person name="de Oliveira A.C."/>
            <person name="Bevan M."/>
            <person name="Bancroft I."/>
            <person name="Minx P."/>
            <person name="Cordum H."/>
            <person name="Wilson R."/>
            <person name="Cheng Z."/>
            <person name="Jin W."/>
            <person name="Jiang J."/>
            <person name="Leong S.A."/>
            <person name="Iwama H."/>
            <person name="Gojobori T."/>
            <person name="Itoh T."/>
            <person name="Niimura Y."/>
            <person name="Fujii Y."/>
            <person name="Habara T."/>
            <person name="Sakai H."/>
            <person name="Sato Y."/>
            <person name="Wilson G."/>
            <person name="Kumar K."/>
            <person name="McCouch S."/>
            <person name="Juretic N."/>
            <person name="Hoen D."/>
            <person name="Wright S."/>
            <person name="Bruskiewich R."/>
            <person name="Bureau T."/>
            <person name="Miyao A."/>
            <person name="Hirochika H."/>
            <person name="Nishikawa T."/>
            <person name="Kadowaki K."/>
            <person name="Sugiura M."/>
            <person name="Burr B."/>
            <person name="Sasaki T."/>
        </authorList>
    </citation>
    <scope>NUCLEOTIDE SEQUENCE [LARGE SCALE GENOMIC DNA]</scope>
    <source>
        <strain evidence="2">cv. Nipponbare</strain>
    </source>
</reference>
<protein>
    <submittedName>
        <fullName evidence="1">Uncharacterized protein</fullName>
    </submittedName>
</protein>
<evidence type="ECO:0000313" key="1">
    <source>
        <dbReference type="EMBL" id="BAD21862.1"/>
    </source>
</evidence>
<name>Q6K7I7_ORYSJ</name>
<sequence length="63" mass="6926">MACIDRVPSGEPARVSFSSAVHKFNGSRSRISKCTTVGVVVVNNRRVVDGTCRIIRYDALFLL</sequence>
<organism evidence="1 2">
    <name type="scientific">Oryza sativa subsp. japonica</name>
    <name type="common">Rice</name>
    <dbReference type="NCBI Taxonomy" id="39947"/>
    <lineage>
        <taxon>Eukaryota</taxon>
        <taxon>Viridiplantae</taxon>
        <taxon>Streptophyta</taxon>
        <taxon>Embryophyta</taxon>
        <taxon>Tracheophyta</taxon>
        <taxon>Spermatophyta</taxon>
        <taxon>Magnoliopsida</taxon>
        <taxon>Liliopsida</taxon>
        <taxon>Poales</taxon>
        <taxon>Poaceae</taxon>
        <taxon>BOP clade</taxon>
        <taxon>Oryzoideae</taxon>
        <taxon>Oryzeae</taxon>
        <taxon>Oryzinae</taxon>
        <taxon>Oryza</taxon>
        <taxon>Oryza sativa</taxon>
    </lineage>
</organism>
<reference evidence="2" key="2">
    <citation type="journal article" date="2008" name="Nucleic Acids Res.">
        <title>The rice annotation project database (RAP-DB): 2008 update.</title>
        <authorList>
            <consortium name="The rice annotation project (RAP)"/>
        </authorList>
    </citation>
    <scope>GENOME REANNOTATION</scope>
    <source>
        <strain evidence="2">cv. Nipponbare</strain>
    </source>
</reference>
<gene>
    <name evidence="1" type="primary">P0483C08.25</name>
</gene>